<dbReference type="Proteomes" id="UP000499080">
    <property type="component" value="Unassembled WGS sequence"/>
</dbReference>
<proteinExistence type="predicted"/>
<accession>A0A4Y2GQZ2</accession>
<evidence type="ECO:0000313" key="2">
    <source>
        <dbReference type="Proteomes" id="UP000499080"/>
    </source>
</evidence>
<evidence type="ECO:0008006" key="3">
    <source>
        <dbReference type="Google" id="ProtNLM"/>
    </source>
</evidence>
<dbReference type="OrthoDB" id="409956at2759"/>
<gene>
    <name evidence="1" type="ORF">AVEN_7170_1</name>
</gene>
<dbReference type="EMBL" id="BGPR01001542">
    <property type="protein sequence ID" value="GBM56362.1"/>
    <property type="molecule type" value="Genomic_DNA"/>
</dbReference>
<organism evidence="1 2">
    <name type="scientific">Araneus ventricosus</name>
    <name type="common">Orbweaver spider</name>
    <name type="synonym">Epeira ventricosa</name>
    <dbReference type="NCBI Taxonomy" id="182803"/>
    <lineage>
        <taxon>Eukaryota</taxon>
        <taxon>Metazoa</taxon>
        <taxon>Ecdysozoa</taxon>
        <taxon>Arthropoda</taxon>
        <taxon>Chelicerata</taxon>
        <taxon>Arachnida</taxon>
        <taxon>Araneae</taxon>
        <taxon>Araneomorphae</taxon>
        <taxon>Entelegynae</taxon>
        <taxon>Araneoidea</taxon>
        <taxon>Araneidae</taxon>
        <taxon>Araneus</taxon>
    </lineage>
</organism>
<name>A0A4Y2GQZ2_ARAVE</name>
<evidence type="ECO:0000313" key="1">
    <source>
        <dbReference type="EMBL" id="GBM56362.1"/>
    </source>
</evidence>
<reference evidence="1 2" key="1">
    <citation type="journal article" date="2019" name="Sci. Rep.">
        <title>Orb-weaving spider Araneus ventricosus genome elucidates the spidroin gene catalogue.</title>
        <authorList>
            <person name="Kono N."/>
            <person name="Nakamura H."/>
            <person name="Ohtoshi R."/>
            <person name="Moran D.A.P."/>
            <person name="Shinohara A."/>
            <person name="Yoshida Y."/>
            <person name="Fujiwara M."/>
            <person name="Mori M."/>
            <person name="Tomita M."/>
            <person name="Arakawa K."/>
        </authorList>
    </citation>
    <scope>NUCLEOTIDE SEQUENCE [LARGE SCALE GENOMIC DNA]</scope>
</reference>
<sequence length="93" mass="10799">MGDVSYDECQNLLDLTAVAQAEDLNRFEPLHLNTDKLSDENCLFREISFCIYASEDFHDEIREKVIQKIGSRWGLLKDIAILKESLVYKECEI</sequence>
<comment type="caution">
    <text evidence="1">The sequence shown here is derived from an EMBL/GenBank/DDBJ whole genome shotgun (WGS) entry which is preliminary data.</text>
</comment>
<keyword evidence="2" id="KW-1185">Reference proteome</keyword>
<protein>
    <recommendedName>
        <fullName evidence="3">OTU domain-containing protein</fullName>
    </recommendedName>
</protein>
<dbReference type="Gene3D" id="3.90.70.80">
    <property type="match status" value="1"/>
</dbReference>
<dbReference type="AlphaFoldDB" id="A0A4Y2GQZ2"/>